<evidence type="ECO:0000313" key="2">
    <source>
        <dbReference type="Proteomes" id="UP000012112"/>
    </source>
</evidence>
<organism evidence="1 2">
    <name type="scientific">Leptospira noguchii</name>
    <dbReference type="NCBI Taxonomy" id="28182"/>
    <lineage>
        <taxon>Bacteria</taxon>
        <taxon>Pseudomonadati</taxon>
        <taxon>Spirochaetota</taxon>
        <taxon>Spirochaetia</taxon>
        <taxon>Leptospirales</taxon>
        <taxon>Leptospiraceae</taxon>
        <taxon>Leptospira</taxon>
    </lineage>
</organism>
<dbReference type="EMBL" id="AKWD02000057">
    <property type="protein sequence ID" value="EMO52354.1"/>
    <property type="molecule type" value="Genomic_DNA"/>
</dbReference>
<name>M6VGT1_9LEPT</name>
<reference evidence="1 2" key="1">
    <citation type="submission" date="2013-01" db="EMBL/GenBank/DDBJ databases">
        <authorList>
            <person name="Harkins D.M."/>
            <person name="Durkin A.S."/>
            <person name="Brinkac L.M."/>
            <person name="Haft D.H."/>
            <person name="Selengut J.D."/>
            <person name="Sanka R."/>
            <person name="DePew J."/>
            <person name="Purushe J."/>
            <person name="Matthias M.A."/>
            <person name="Vinetz J.M."/>
            <person name="Sutton G.G."/>
            <person name="Nierman W.C."/>
            <person name="Fouts D.E."/>
        </authorList>
    </citation>
    <scope>NUCLEOTIDE SEQUENCE [LARGE SCALE GENOMIC DNA]</scope>
    <source>
        <strain evidence="1 2">HAI1536</strain>
    </source>
</reference>
<dbReference type="Proteomes" id="UP000012112">
    <property type="component" value="Unassembled WGS sequence"/>
</dbReference>
<dbReference type="AlphaFoldDB" id="M6VGT1"/>
<accession>M6VGT1</accession>
<gene>
    <name evidence="1" type="ORF">LEP1GSC172_0312</name>
</gene>
<sequence>MAIDFPAYGQQRASNELKKQGIIVAPATVRSVWIRHDLETFSKRLKTLEAFMAQGNSLVLTESQVQALEKRKLEKQVEGEIETEHLGCQDTYYVGTIKGVGRIYQQTYSYSKVAMAKLYDRKNALVAADMLNDKVVPWFEEEVRLLRILTDRGTKVLWK</sequence>
<evidence type="ECO:0000313" key="1">
    <source>
        <dbReference type="EMBL" id="EMO52354.1"/>
    </source>
</evidence>
<comment type="caution">
    <text evidence="1">The sequence shown here is derived from an EMBL/GenBank/DDBJ whole genome shotgun (WGS) entry which is preliminary data.</text>
</comment>
<protein>
    <submittedName>
        <fullName evidence="1">Uncharacterized protein</fullName>
    </submittedName>
</protein>
<proteinExistence type="predicted"/>